<evidence type="ECO:0000313" key="2">
    <source>
        <dbReference type="EMBL" id="KAH0543146.1"/>
    </source>
</evidence>
<dbReference type="Pfam" id="PF00651">
    <property type="entry name" value="BTB"/>
    <property type="match status" value="1"/>
</dbReference>
<dbReference type="InterPro" id="IPR011333">
    <property type="entry name" value="SKP1/BTB/POZ_sf"/>
</dbReference>
<comment type="caution">
    <text evidence="2">The sequence shown here is derived from an EMBL/GenBank/DDBJ whole genome shotgun (WGS) entry which is preliminary data.</text>
</comment>
<protein>
    <recommendedName>
        <fullName evidence="1">BTB domain-containing protein</fullName>
    </recommendedName>
</protein>
<sequence length="356" mass="39750">MYDVSIFQNGIVAGNRNILKSGKYSDLTICCDSREFKVHRAIVCPRSRFFAAACDGEFLEAKTGRVLLKDDDPDAIERMLSYLYTLSYDDGVNSDIQGAESPQREESIVAEGAETSGAASEAEVNESIEDLLGQHEEGLGLLADVGVYSLAEKYEILDLKKFAKSRFAKQARNSWSHPGFLEVLREVFTSTPNSDQGLRDVVAQICAENIRALMANEKFIAVIKDVECLGSSLLIKVMEDHRRLLEEKSGLQMELEEVGRDRDRLRNGLDQAISLRNGLDQAISLSRSEIFCQRCGTEYNSYLELVNSTGVIMRCSNCVTRLPFWARLEDVDPSRRPAIMGHSTLALLDMGASRRR</sequence>
<dbReference type="PANTHER" id="PTHR47843">
    <property type="entry name" value="BTB DOMAIN-CONTAINING PROTEIN-RELATED"/>
    <property type="match status" value="1"/>
</dbReference>
<reference evidence="2" key="1">
    <citation type="submission" date="2021-03" db="EMBL/GenBank/DDBJ databases">
        <title>Comparative genomics and phylogenomic investigation of the class Geoglossomycetes provide insights into ecological specialization and systematics.</title>
        <authorList>
            <person name="Melie T."/>
            <person name="Pirro S."/>
            <person name="Miller A.N."/>
            <person name="Quandt A."/>
        </authorList>
    </citation>
    <scope>NUCLEOTIDE SEQUENCE</scope>
    <source>
        <strain evidence="2">GBOQ0MN5Z8</strain>
    </source>
</reference>
<evidence type="ECO:0000313" key="3">
    <source>
        <dbReference type="Proteomes" id="UP000698800"/>
    </source>
</evidence>
<dbReference type="SMART" id="SM00225">
    <property type="entry name" value="BTB"/>
    <property type="match status" value="1"/>
</dbReference>
<dbReference type="EMBL" id="JAGHQL010000038">
    <property type="protein sequence ID" value="KAH0543146.1"/>
    <property type="molecule type" value="Genomic_DNA"/>
</dbReference>
<feature type="domain" description="BTB" evidence="1">
    <location>
        <begin position="25"/>
        <end position="85"/>
    </location>
</feature>
<accession>A0A9P8ICR2</accession>
<dbReference type="SUPFAM" id="SSF54695">
    <property type="entry name" value="POZ domain"/>
    <property type="match status" value="1"/>
</dbReference>
<dbReference type="CDD" id="cd18186">
    <property type="entry name" value="BTB_POZ_ZBTB_KLHL-like"/>
    <property type="match status" value="1"/>
</dbReference>
<evidence type="ECO:0000259" key="1">
    <source>
        <dbReference type="PROSITE" id="PS50097"/>
    </source>
</evidence>
<proteinExistence type="predicted"/>
<dbReference type="Gene3D" id="3.30.710.10">
    <property type="entry name" value="Potassium Channel Kv1.1, Chain A"/>
    <property type="match status" value="1"/>
</dbReference>
<dbReference type="PANTHER" id="PTHR47843:SF5">
    <property type="entry name" value="BTB_POZ DOMAIN PROTEIN"/>
    <property type="match status" value="1"/>
</dbReference>
<keyword evidence="3" id="KW-1185">Reference proteome</keyword>
<gene>
    <name evidence="2" type="ORF">FGG08_002491</name>
</gene>
<name>A0A9P8ICR2_9PEZI</name>
<dbReference type="Proteomes" id="UP000698800">
    <property type="component" value="Unassembled WGS sequence"/>
</dbReference>
<organism evidence="2 3">
    <name type="scientific">Glutinoglossum americanum</name>
    <dbReference type="NCBI Taxonomy" id="1670608"/>
    <lineage>
        <taxon>Eukaryota</taxon>
        <taxon>Fungi</taxon>
        <taxon>Dikarya</taxon>
        <taxon>Ascomycota</taxon>
        <taxon>Pezizomycotina</taxon>
        <taxon>Geoglossomycetes</taxon>
        <taxon>Geoglossales</taxon>
        <taxon>Geoglossaceae</taxon>
        <taxon>Glutinoglossum</taxon>
    </lineage>
</organism>
<dbReference type="InterPro" id="IPR000210">
    <property type="entry name" value="BTB/POZ_dom"/>
</dbReference>
<dbReference type="PROSITE" id="PS50097">
    <property type="entry name" value="BTB"/>
    <property type="match status" value="1"/>
</dbReference>
<dbReference type="OrthoDB" id="6359816at2759"/>
<dbReference type="AlphaFoldDB" id="A0A9P8ICR2"/>